<dbReference type="PRINTS" id="PR00633">
    <property type="entry name" value="RCCNDNSATION"/>
</dbReference>
<dbReference type="InterPro" id="IPR051625">
    <property type="entry name" value="Signaling_Regulatory_Domain"/>
</dbReference>
<feature type="domain" description="U-box" evidence="4">
    <location>
        <begin position="476"/>
        <end position="547"/>
    </location>
</feature>
<dbReference type="PANTHER" id="PTHR22872">
    <property type="entry name" value="BTK-BINDING PROTEIN-RELATED"/>
    <property type="match status" value="1"/>
</dbReference>
<sequence length="547" mass="60717">MGNIEPNRVFVFGNNEDNQLGHTSKERFEKSPILLQEPKDVIVRQISAGGHHTAILAEMPNSTFQVYTCGNGYSGQLGHGLLESSPTPKRVDALMNKKIRQIACGAYHTLALTIEGEVYSWGRGQDGQLGHGNLVQSLTPRKIEALSNTGIIKIAAGESHSAAIAYSGEVYTWGGGLSNFLGHKQHKKRPIPHMIPKFNNKGAIAIECGSQHTVLLCSNGQVYSWGQCSDGQLGHGDTKFVKYPQVIEKLRDENVYQISCGQHHTAVVTIDGRLFTFGLNDCGQLGHTEPTSVNKPLQVTSLSTFHCVSVSCGFSHTLVLTKDGYVFSFGSDGNGQLGRTRKKQPRVPKPIPKLEQTMIRQVVCGNEFSFVLSSNAIHDPLKIPTDARRPDSALYENQQIAEKQKIENVYRISKTKLTFIDLSLDDESYSDQSSSSDDELEYNNQNIIEKSKKKKGKNQNSKDSEETTDSEDSDDEPPECFICPITFEIMIDPVLAIDGYTYEREAIESWFEKNKISPMTGKELISIKLIPNNSLKNQIQNSKWSEF</sequence>
<organism evidence="5 6">
    <name type="scientific">Anaeramoeba flamelloides</name>
    <dbReference type="NCBI Taxonomy" id="1746091"/>
    <lineage>
        <taxon>Eukaryota</taxon>
        <taxon>Metamonada</taxon>
        <taxon>Anaeramoebidae</taxon>
        <taxon>Anaeramoeba</taxon>
    </lineage>
</organism>
<dbReference type="PANTHER" id="PTHR22872:SF2">
    <property type="entry name" value="INHIBITOR OF BRUTON TYROSINE KINASE"/>
    <property type="match status" value="1"/>
</dbReference>
<dbReference type="CDD" id="cd16655">
    <property type="entry name" value="RING-Ubox_WDSUB1-like"/>
    <property type="match status" value="1"/>
</dbReference>
<dbReference type="GO" id="GO:0004842">
    <property type="term" value="F:ubiquitin-protein transferase activity"/>
    <property type="evidence" value="ECO:0007669"/>
    <property type="project" value="InterPro"/>
</dbReference>
<dbReference type="PROSITE" id="PS00626">
    <property type="entry name" value="RCC1_2"/>
    <property type="match status" value="4"/>
</dbReference>
<evidence type="ECO:0000256" key="3">
    <source>
        <dbReference type="SAM" id="MobiDB-lite"/>
    </source>
</evidence>
<dbReference type="InterPro" id="IPR013083">
    <property type="entry name" value="Znf_RING/FYVE/PHD"/>
</dbReference>
<feature type="repeat" description="RCC1" evidence="2">
    <location>
        <begin position="272"/>
        <end position="323"/>
    </location>
</feature>
<accession>A0AAV7ZNZ4</accession>
<feature type="repeat" description="RCC1" evidence="2">
    <location>
        <begin position="324"/>
        <end position="375"/>
    </location>
</feature>
<dbReference type="PROSITE" id="PS50012">
    <property type="entry name" value="RCC1_3"/>
    <property type="match status" value="7"/>
</dbReference>
<keyword evidence="1" id="KW-0677">Repeat</keyword>
<evidence type="ECO:0000313" key="5">
    <source>
        <dbReference type="EMBL" id="KAJ3442526.1"/>
    </source>
</evidence>
<protein>
    <recommendedName>
        <fullName evidence="4">U-box domain-containing protein</fullName>
    </recommendedName>
</protein>
<dbReference type="AlphaFoldDB" id="A0AAV7ZNZ4"/>
<reference evidence="5" key="1">
    <citation type="submission" date="2022-08" db="EMBL/GenBank/DDBJ databases">
        <title>Novel sulphate-reducing endosymbionts in the free-living metamonad Anaeramoeba.</title>
        <authorList>
            <person name="Jerlstrom-Hultqvist J."/>
            <person name="Cepicka I."/>
            <person name="Gallot-Lavallee L."/>
            <person name="Salas-Leiva D."/>
            <person name="Curtis B.A."/>
            <person name="Zahonova K."/>
            <person name="Pipaliya S."/>
            <person name="Dacks J."/>
            <person name="Roger A.J."/>
        </authorList>
    </citation>
    <scope>NUCLEOTIDE SEQUENCE</scope>
    <source>
        <strain evidence="5">Busselton2</strain>
    </source>
</reference>
<proteinExistence type="predicted"/>
<dbReference type="SUPFAM" id="SSF50985">
    <property type="entry name" value="RCC1/BLIP-II"/>
    <property type="match status" value="2"/>
</dbReference>
<dbReference type="Gene3D" id="3.30.40.10">
    <property type="entry name" value="Zinc/RING finger domain, C3HC4 (zinc finger)"/>
    <property type="match status" value="1"/>
</dbReference>
<dbReference type="Proteomes" id="UP001146793">
    <property type="component" value="Unassembled WGS sequence"/>
</dbReference>
<comment type="caution">
    <text evidence="5">The sequence shown here is derived from an EMBL/GenBank/DDBJ whole genome shotgun (WGS) entry which is preliminary data.</text>
</comment>
<feature type="repeat" description="RCC1" evidence="2">
    <location>
        <begin position="168"/>
        <end position="219"/>
    </location>
</feature>
<evidence type="ECO:0000256" key="2">
    <source>
        <dbReference type="PROSITE-ProRule" id="PRU00235"/>
    </source>
</evidence>
<dbReference type="EMBL" id="JANTQA010000026">
    <property type="protein sequence ID" value="KAJ3442526.1"/>
    <property type="molecule type" value="Genomic_DNA"/>
</dbReference>
<evidence type="ECO:0000256" key="1">
    <source>
        <dbReference type="ARBA" id="ARBA00022737"/>
    </source>
</evidence>
<feature type="region of interest" description="Disordered" evidence="3">
    <location>
        <begin position="428"/>
        <end position="478"/>
    </location>
</feature>
<dbReference type="Pfam" id="PF00415">
    <property type="entry name" value="RCC1"/>
    <property type="match status" value="1"/>
</dbReference>
<dbReference type="SUPFAM" id="SSF57850">
    <property type="entry name" value="RING/U-box"/>
    <property type="match status" value="1"/>
</dbReference>
<gene>
    <name evidence="5" type="ORF">M0812_12263</name>
</gene>
<dbReference type="Gene3D" id="2.130.10.30">
    <property type="entry name" value="Regulator of chromosome condensation 1/beta-lactamase-inhibitor protein II"/>
    <property type="match status" value="2"/>
</dbReference>
<feature type="repeat" description="RCC1" evidence="2">
    <location>
        <begin position="220"/>
        <end position="271"/>
    </location>
</feature>
<dbReference type="InterPro" id="IPR003613">
    <property type="entry name" value="Ubox_domain"/>
</dbReference>
<dbReference type="SMART" id="SM00504">
    <property type="entry name" value="Ubox"/>
    <property type="match status" value="1"/>
</dbReference>
<feature type="compositionally biased region" description="Acidic residues" evidence="3">
    <location>
        <begin position="466"/>
        <end position="478"/>
    </location>
</feature>
<evidence type="ECO:0000259" key="4">
    <source>
        <dbReference type="PROSITE" id="PS51698"/>
    </source>
</evidence>
<dbReference type="InterPro" id="IPR000408">
    <property type="entry name" value="Reg_chr_condens"/>
</dbReference>
<dbReference type="InterPro" id="IPR058923">
    <property type="entry name" value="RCC1-like_dom"/>
</dbReference>
<feature type="repeat" description="RCC1" evidence="2">
    <location>
        <begin position="64"/>
        <end position="115"/>
    </location>
</feature>
<name>A0AAV7ZNZ4_9EUKA</name>
<feature type="repeat" description="RCC1" evidence="2">
    <location>
        <begin position="116"/>
        <end position="167"/>
    </location>
</feature>
<feature type="repeat" description="RCC1" evidence="2">
    <location>
        <begin position="7"/>
        <end position="59"/>
    </location>
</feature>
<dbReference type="GO" id="GO:0016567">
    <property type="term" value="P:protein ubiquitination"/>
    <property type="evidence" value="ECO:0007669"/>
    <property type="project" value="InterPro"/>
</dbReference>
<dbReference type="Pfam" id="PF25390">
    <property type="entry name" value="WD40_RLD"/>
    <property type="match status" value="1"/>
</dbReference>
<dbReference type="Pfam" id="PF04564">
    <property type="entry name" value="U-box"/>
    <property type="match status" value="1"/>
</dbReference>
<evidence type="ECO:0000313" key="6">
    <source>
        <dbReference type="Proteomes" id="UP001146793"/>
    </source>
</evidence>
<dbReference type="InterPro" id="IPR009091">
    <property type="entry name" value="RCC1/BLIP-II"/>
</dbReference>
<dbReference type="PROSITE" id="PS51698">
    <property type="entry name" value="U_BOX"/>
    <property type="match status" value="1"/>
</dbReference>